<dbReference type="Pfam" id="PF05768">
    <property type="entry name" value="Glrx-like"/>
    <property type="match status" value="1"/>
</dbReference>
<dbReference type="EMBL" id="BAAAPO010000006">
    <property type="protein sequence ID" value="GAA1780967.1"/>
    <property type="molecule type" value="Genomic_DNA"/>
</dbReference>
<dbReference type="RefSeq" id="WP_344080213.1">
    <property type="nucleotide sequence ID" value="NZ_BAAAPO010000006.1"/>
</dbReference>
<dbReference type="PANTHER" id="PTHR33558">
    <property type="entry name" value="GLUTAREDOXIN-LIKE PROTEIN C5ORF63 HOMOLOG"/>
    <property type="match status" value="1"/>
</dbReference>
<dbReference type="PANTHER" id="PTHR33558:SF1">
    <property type="entry name" value="GLUTAREDOXIN-LIKE PROTEIN C5ORF63 HOMOLOG"/>
    <property type="match status" value="1"/>
</dbReference>
<dbReference type="InterPro" id="IPR036249">
    <property type="entry name" value="Thioredoxin-like_sf"/>
</dbReference>
<dbReference type="Gene3D" id="3.40.30.10">
    <property type="entry name" value="Glutaredoxin"/>
    <property type="match status" value="1"/>
</dbReference>
<keyword evidence="2" id="KW-1185">Reference proteome</keyword>
<reference evidence="1 2" key="1">
    <citation type="journal article" date="2019" name="Int. J. Syst. Evol. Microbiol.">
        <title>The Global Catalogue of Microorganisms (GCM) 10K type strain sequencing project: providing services to taxonomists for standard genome sequencing and annotation.</title>
        <authorList>
            <consortium name="The Broad Institute Genomics Platform"/>
            <consortium name="The Broad Institute Genome Sequencing Center for Infectious Disease"/>
            <person name="Wu L."/>
            <person name="Ma J."/>
        </authorList>
    </citation>
    <scope>NUCLEOTIDE SEQUENCE [LARGE SCALE GENOMIC DNA]</scope>
    <source>
        <strain evidence="1 2">JCM 15592</strain>
    </source>
</reference>
<protein>
    <submittedName>
        <fullName evidence="1">Glutaredoxin family protein</fullName>
    </submittedName>
</protein>
<dbReference type="Proteomes" id="UP001499938">
    <property type="component" value="Unassembled WGS sequence"/>
</dbReference>
<proteinExistence type="predicted"/>
<comment type="caution">
    <text evidence="1">The sequence shown here is derived from an EMBL/GenBank/DDBJ whole genome shotgun (WGS) entry which is preliminary data.</text>
</comment>
<dbReference type="InterPro" id="IPR008554">
    <property type="entry name" value="Glutaredoxin-like"/>
</dbReference>
<evidence type="ECO:0000313" key="1">
    <source>
        <dbReference type="EMBL" id="GAA1780967.1"/>
    </source>
</evidence>
<dbReference type="InterPro" id="IPR052565">
    <property type="entry name" value="Glutaredoxin-like_YDR286C"/>
</dbReference>
<evidence type="ECO:0000313" key="2">
    <source>
        <dbReference type="Proteomes" id="UP001499938"/>
    </source>
</evidence>
<sequence length="93" mass="10135">MSDAGPKDPSWTPSAPLTLIGKPGCHLCDLVRPVLAAAAERHGLALEEVDIREHPNLLAAYAEMIPVTLIDGSVHDYWRIDQARLDAALNARR</sequence>
<gene>
    <name evidence="1" type="ORF">GCM10009811_02890</name>
</gene>
<organism evidence="1 2">
    <name type="scientific">Nostocoides veronense</name>
    <dbReference type="NCBI Taxonomy" id="330836"/>
    <lineage>
        <taxon>Bacteria</taxon>
        <taxon>Bacillati</taxon>
        <taxon>Actinomycetota</taxon>
        <taxon>Actinomycetes</taxon>
        <taxon>Micrococcales</taxon>
        <taxon>Intrasporangiaceae</taxon>
        <taxon>Nostocoides</taxon>
    </lineage>
</organism>
<dbReference type="SUPFAM" id="SSF52833">
    <property type="entry name" value="Thioredoxin-like"/>
    <property type="match status" value="1"/>
</dbReference>
<name>A0ABN2LAH0_9MICO</name>
<accession>A0ABN2LAH0</accession>